<evidence type="ECO:0000256" key="1">
    <source>
        <dbReference type="SAM" id="MobiDB-lite"/>
    </source>
</evidence>
<keyword evidence="3" id="KW-1185">Reference proteome</keyword>
<organism evidence="2 3">
    <name type="scientific">Plakobranchus ocellatus</name>
    <dbReference type="NCBI Taxonomy" id="259542"/>
    <lineage>
        <taxon>Eukaryota</taxon>
        <taxon>Metazoa</taxon>
        <taxon>Spiralia</taxon>
        <taxon>Lophotrochozoa</taxon>
        <taxon>Mollusca</taxon>
        <taxon>Gastropoda</taxon>
        <taxon>Heterobranchia</taxon>
        <taxon>Euthyneura</taxon>
        <taxon>Panpulmonata</taxon>
        <taxon>Sacoglossa</taxon>
        <taxon>Placobranchoidea</taxon>
        <taxon>Plakobranchidae</taxon>
        <taxon>Plakobranchus</taxon>
    </lineage>
</organism>
<comment type="caution">
    <text evidence="2">The sequence shown here is derived from an EMBL/GenBank/DDBJ whole genome shotgun (WGS) entry which is preliminary data.</text>
</comment>
<dbReference type="EMBL" id="BLXT01005830">
    <property type="protein sequence ID" value="GFO26439.1"/>
    <property type="molecule type" value="Genomic_DNA"/>
</dbReference>
<proteinExistence type="predicted"/>
<dbReference type="Proteomes" id="UP000735302">
    <property type="component" value="Unassembled WGS sequence"/>
</dbReference>
<protein>
    <submittedName>
        <fullName evidence="2">Uncharacterized protein</fullName>
    </submittedName>
</protein>
<reference evidence="2 3" key="1">
    <citation type="journal article" date="2021" name="Elife">
        <title>Chloroplast acquisition without the gene transfer in kleptoplastic sea slugs, Plakobranchus ocellatus.</title>
        <authorList>
            <person name="Maeda T."/>
            <person name="Takahashi S."/>
            <person name="Yoshida T."/>
            <person name="Shimamura S."/>
            <person name="Takaki Y."/>
            <person name="Nagai Y."/>
            <person name="Toyoda A."/>
            <person name="Suzuki Y."/>
            <person name="Arimoto A."/>
            <person name="Ishii H."/>
            <person name="Satoh N."/>
            <person name="Nishiyama T."/>
            <person name="Hasebe M."/>
            <person name="Maruyama T."/>
            <person name="Minagawa J."/>
            <person name="Obokata J."/>
            <person name="Shigenobu S."/>
        </authorList>
    </citation>
    <scope>NUCLEOTIDE SEQUENCE [LARGE SCALE GENOMIC DNA]</scope>
</reference>
<feature type="region of interest" description="Disordered" evidence="1">
    <location>
        <begin position="1"/>
        <end position="20"/>
    </location>
</feature>
<sequence>MPSPALTASNPRRRDDSKKERELRVTYCRERARGKTPVNYRVERELSKGTSQPLCGGTAGLASVRSSPELQPSLTKQVRRPLQGRVWFGFRRKPLHNKLTSGFQVLRQARALVAGLEPKTKLSLHISGRIRYPLCHRRLCTEREMGQGEGDFSTPPLHPPV</sequence>
<accession>A0AAV4C5W8</accession>
<name>A0AAV4C5W8_9GAST</name>
<dbReference type="AlphaFoldDB" id="A0AAV4C5W8"/>
<evidence type="ECO:0000313" key="3">
    <source>
        <dbReference type="Proteomes" id="UP000735302"/>
    </source>
</evidence>
<feature type="compositionally biased region" description="Polar residues" evidence="1">
    <location>
        <begin position="1"/>
        <end position="10"/>
    </location>
</feature>
<gene>
    <name evidence="2" type="ORF">PoB_005294400</name>
</gene>
<evidence type="ECO:0000313" key="2">
    <source>
        <dbReference type="EMBL" id="GFO26439.1"/>
    </source>
</evidence>